<dbReference type="GO" id="GO:0005634">
    <property type="term" value="C:nucleus"/>
    <property type="evidence" value="ECO:0007669"/>
    <property type="project" value="UniProtKB-SubCell"/>
</dbReference>
<feature type="domain" description="Zn(2)-C6 fungal-type" evidence="7">
    <location>
        <begin position="39"/>
        <end position="83"/>
    </location>
</feature>
<reference evidence="8 9" key="1">
    <citation type="submission" date="2014-02" db="EMBL/GenBank/DDBJ databases">
        <title>Transposable element dynamics among asymbiotic and ectomycorrhizal Amanita fungi.</title>
        <authorList>
            <consortium name="DOE Joint Genome Institute"/>
            <person name="Hess J."/>
            <person name="Skrede I."/>
            <person name="Wolfe B."/>
            <person name="LaButti K."/>
            <person name="Ohm R.A."/>
            <person name="Grigoriev I.V."/>
            <person name="Pringle A."/>
        </authorList>
    </citation>
    <scope>NUCLEOTIDE SEQUENCE [LARGE SCALE GENOMIC DNA]</scope>
    <source>
        <strain evidence="8 9">SKay4041</strain>
    </source>
</reference>
<dbReference type="GO" id="GO:0008270">
    <property type="term" value="F:zinc ion binding"/>
    <property type="evidence" value="ECO:0007669"/>
    <property type="project" value="InterPro"/>
</dbReference>
<dbReference type="OrthoDB" id="2534600at2759"/>
<dbReference type="Gene3D" id="4.10.240.10">
    <property type="entry name" value="Zn(2)-C6 fungal-type DNA-binding domain"/>
    <property type="match status" value="1"/>
</dbReference>
<dbReference type="Pfam" id="PF04082">
    <property type="entry name" value="Fungal_trans"/>
    <property type="match status" value="1"/>
</dbReference>
<dbReference type="AlphaFoldDB" id="A0A2A9NZA6"/>
<dbReference type="CDD" id="cd12148">
    <property type="entry name" value="fungal_TF_MHR"/>
    <property type="match status" value="1"/>
</dbReference>
<keyword evidence="4" id="KW-0804">Transcription</keyword>
<evidence type="ECO:0000256" key="1">
    <source>
        <dbReference type="ARBA" id="ARBA00004123"/>
    </source>
</evidence>
<comment type="subcellular location">
    <subcellularLocation>
        <location evidence="1">Nucleus</location>
    </subcellularLocation>
</comment>
<accession>A0A2A9NZA6</accession>
<dbReference type="Proteomes" id="UP000242287">
    <property type="component" value="Unassembled WGS sequence"/>
</dbReference>
<dbReference type="PANTHER" id="PTHR47338:SF5">
    <property type="entry name" value="ZN(II)2CYS6 TRANSCRIPTION FACTOR (EUROFUNG)"/>
    <property type="match status" value="1"/>
</dbReference>
<dbReference type="GO" id="GO:0000981">
    <property type="term" value="F:DNA-binding transcription factor activity, RNA polymerase II-specific"/>
    <property type="evidence" value="ECO:0007669"/>
    <property type="project" value="InterPro"/>
</dbReference>
<dbReference type="CDD" id="cd00067">
    <property type="entry name" value="GAL4"/>
    <property type="match status" value="1"/>
</dbReference>
<keyword evidence="3" id="KW-0805">Transcription regulation</keyword>
<dbReference type="InterPro" id="IPR050815">
    <property type="entry name" value="TF_fung"/>
</dbReference>
<feature type="region of interest" description="Disordered" evidence="6">
    <location>
        <begin position="79"/>
        <end position="106"/>
    </location>
</feature>
<evidence type="ECO:0000313" key="8">
    <source>
        <dbReference type="EMBL" id="PFH53941.1"/>
    </source>
</evidence>
<dbReference type="InterPro" id="IPR001138">
    <property type="entry name" value="Zn2Cys6_DnaBD"/>
</dbReference>
<keyword evidence="2" id="KW-0479">Metal-binding</keyword>
<evidence type="ECO:0000256" key="4">
    <source>
        <dbReference type="ARBA" id="ARBA00023163"/>
    </source>
</evidence>
<evidence type="ECO:0000256" key="3">
    <source>
        <dbReference type="ARBA" id="ARBA00023015"/>
    </source>
</evidence>
<dbReference type="InterPro" id="IPR036864">
    <property type="entry name" value="Zn2-C6_fun-type_DNA-bd_sf"/>
</dbReference>
<proteinExistence type="predicted"/>
<feature type="region of interest" description="Disordered" evidence="6">
    <location>
        <begin position="1"/>
        <end position="21"/>
    </location>
</feature>
<name>A0A2A9NZA6_9AGAR</name>
<evidence type="ECO:0000256" key="6">
    <source>
        <dbReference type="SAM" id="MobiDB-lite"/>
    </source>
</evidence>
<evidence type="ECO:0000313" key="9">
    <source>
        <dbReference type="Proteomes" id="UP000242287"/>
    </source>
</evidence>
<evidence type="ECO:0000256" key="2">
    <source>
        <dbReference type="ARBA" id="ARBA00022723"/>
    </source>
</evidence>
<dbReference type="Pfam" id="PF00172">
    <property type="entry name" value="Zn_clus"/>
    <property type="match status" value="1"/>
</dbReference>
<protein>
    <recommendedName>
        <fullName evidence="7">Zn(2)-C6 fungal-type domain-containing protein</fullName>
    </recommendedName>
</protein>
<organism evidence="8 9">
    <name type="scientific">Amanita thiersii Skay4041</name>
    <dbReference type="NCBI Taxonomy" id="703135"/>
    <lineage>
        <taxon>Eukaryota</taxon>
        <taxon>Fungi</taxon>
        <taxon>Dikarya</taxon>
        <taxon>Basidiomycota</taxon>
        <taxon>Agaricomycotina</taxon>
        <taxon>Agaricomycetes</taxon>
        <taxon>Agaricomycetidae</taxon>
        <taxon>Agaricales</taxon>
        <taxon>Pluteineae</taxon>
        <taxon>Amanitaceae</taxon>
        <taxon>Amanita</taxon>
    </lineage>
</organism>
<dbReference type="GO" id="GO:0003677">
    <property type="term" value="F:DNA binding"/>
    <property type="evidence" value="ECO:0007669"/>
    <property type="project" value="InterPro"/>
</dbReference>
<dbReference type="InterPro" id="IPR007219">
    <property type="entry name" value="XnlR_reg_dom"/>
</dbReference>
<evidence type="ECO:0000256" key="5">
    <source>
        <dbReference type="ARBA" id="ARBA00023242"/>
    </source>
</evidence>
<dbReference type="SUPFAM" id="SSF57701">
    <property type="entry name" value="Zn2/Cys6 DNA-binding domain"/>
    <property type="match status" value="1"/>
</dbReference>
<dbReference type="STRING" id="703135.A0A2A9NZA6"/>
<dbReference type="PANTHER" id="PTHR47338">
    <property type="entry name" value="ZN(II)2CYS6 TRANSCRIPTION FACTOR (EUROFUNG)-RELATED"/>
    <property type="match status" value="1"/>
</dbReference>
<feature type="compositionally biased region" description="Polar residues" evidence="6">
    <location>
        <begin position="95"/>
        <end position="105"/>
    </location>
</feature>
<dbReference type="EMBL" id="KZ301971">
    <property type="protein sequence ID" value="PFH53941.1"/>
    <property type="molecule type" value="Genomic_DNA"/>
</dbReference>
<keyword evidence="5" id="KW-0539">Nucleus</keyword>
<dbReference type="GO" id="GO:0006351">
    <property type="term" value="P:DNA-templated transcription"/>
    <property type="evidence" value="ECO:0007669"/>
    <property type="project" value="InterPro"/>
</dbReference>
<gene>
    <name evidence="8" type="ORF">AMATHDRAFT_78702</name>
</gene>
<evidence type="ECO:0000259" key="7">
    <source>
        <dbReference type="SMART" id="SM00066"/>
    </source>
</evidence>
<keyword evidence="9" id="KW-1185">Reference proteome</keyword>
<sequence length="662" mass="74309">MHQDAHLNSRSLSQPGLVLPTPSMQNQIHELAKTLPPPRKQNTACDACRSRKVKCNRLPGQDKHCLTKNYPCTHFVQQATSERKRNSSMGRRPRTMTQPNSSISPGNMRFAASNQDHMPGAPLVYPTNSLPLMVKFGFYPPITLSTPTRDVLSFIFAPPDSVGDSTTYSHVRSKSPYDPWGDLAYKLEDGNFRAEFALDLVEVFFQIVHTRLPLLNPAQFRSRLQLTGSTGDKVLHPALVATVIAWGTKFSEHPLLVADRRRPGGQSLLAKTLVDRARDLAEALKVHRVPSADHVVICLLIEPLQSQNPEDPNGFHSFWLTSATRHLLELGINHKSNMVSISDPESRGTMIFAWWMACICDAYASAYYRRKPVLDDDDYDIDFYTVDPINAETVDSHNSMPSPREQLEFLGYYRAAHSLARTARQMSRQLWKPATDSDGIPYEVLCSFTQALTQWRELYLQLVGVPNNFTGEWDFVSAVSSCASDATYHVMWIILFNALDDFGVKESNTPTSVVSHSQIESAKRKVADEALHGALRIAGLAGVLTTNGYLRLDPAVMHVSCIQAGTFLARLGRPEVSNCIAGLEQYSYSYEEAGDQAIEMRRVFNQARAGDLELNHMASVTPPSPNNEEWLVERQCLMRHSKPIQQRHVSQRPYCYDRAIQP</sequence>
<dbReference type="SMART" id="SM00066">
    <property type="entry name" value="GAL4"/>
    <property type="match status" value="1"/>
</dbReference>